<comment type="caution">
    <text evidence="1">The sequence shown here is derived from an EMBL/GenBank/DDBJ whole genome shotgun (WGS) entry which is preliminary data.</text>
</comment>
<evidence type="ECO:0000313" key="2">
    <source>
        <dbReference type="Proteomes" id="UP000334990"/>
    </source>
</evidence>
<dbReference type="AlphaFoldDB" id="A0A5M3W0B4"/>
<evidence type="ECO:0000313" key="1">
    <source>
        <dbReference type="EMBL" id="GES02567.1"/>
    </source>
</evidence>
<proteinExistence type="predicted"/>
<keyword evidence="2" id="KW-1185">Reference proteome</keyword>
<dbReference type="Proteomes" id="UP000334990">
    <property type="component" value="Unassembled WGS sequence"/>
</dbReference>
<dbReference type="EMBL" id="BLAD01000059">
    <property type="protein sequence ID" value="GES02567.1"/>
    <property type="molecule type" value="Genomic_DNA"/>
</dbReference>
<accession>A0A5M3W0B4</accession>
<gene>
    <name evidence="1" type="ORF">Acor_46330</name>
</gene>
<reference evidence="1 2" key="1">
    <citation type="submission" date="2019-10" db="EMBL/GenBank/DDBJ databases">
        <title>Whole genome shotgun sequence of Acrocarpospora corrugata NBRC 13972.</title>
        <authorList>
            <person name="Ichikawa N."/>
            <person name="Kimura A."/>
            <person name="Kitahashi Y."/>
            <person name="Komaki H."/>
            <person name="Oguchi A."/>
        </authorList>
    </citation>
    <scope>NUCLEOTIDE SEQUENCE [LARGE SCALE GENOMIC DNA]</scope>
    <source>
        <strain evidence="1 2">NBRC 13972</strain>
    </source>
</reference>
<organism evidence="1 2">
    <name type="scientific">Acrocarpospora corrugata</name>
    <dbReference type="NCBI Taxonomy" id="35763"/>
    <lineage>
        <taxon>Bacteria</taxon>
        <taxon>Bacillati</taxon>
        <taxon>Actinomycetota</taxon>
        <taxon>Actinomycetes</taxon>
        <taxon>Streptosporangiales</taxon>
        <taxon>Streptosporangiaceae</taxon>
        <taxon>Acrocarpospora</taxon>
    </lineage>
</organism>
<protein>
    <submittedName>
        <fullName evidence="1">Uncharacterized protein</fullName>
    </submittedName>
</protein>
<sequence>MCPAAGVVTGVELASGVELGTCAEGLDADGLAAAELSIEADGVAGAASGVSWLHAVSRAIVARMGTAIRL</sequence>
<name>A0A5M3W0B4_9ACTN</name>